<proteinExistence type="inferred from homology"/>
<dbReference type="Xenbase" id="XB-GENE-17345554">
    <property type="gene designation" value="batf.S"/>
</dbReference>
<comment type="similarity">
    <text evidence="2">Belongs to the bZIP family.</text>
</comment>
<dbReference type="AGR" id="Xenbase:XB-GENE-17345554"/>
<dbReference type="PROSITE" id="PS50217">
    <property type="entry name" value="BZIP"/>
    <property type="match status" value="1"/>
</dbReference>
<evidence type="ECO:0000256" key="4">
    <source>
        <dbReference type="ARBA" id="ARBA00022490"/>
    </source>
</evidence>
<evidence type="ECO:0000256" key="2">
    <source>
        <dbReference type="ARBA" id="ARBA00007163"/>
    </source>
</evidence>
<dbReference type="RefSeq" id="XP_018087942.1">
    <property type="nucleotide sequence ID" value="XM_018232453.2"/>
</dbReference>
<evidence type="ECO:0000313" key="16">
    <source>
        <dbReference type="Proteomes" id="UP000186698"/>
    </source>
</evidence>
<dbReference type="GO" id="GO:0030154">
    <property type="term" value="P:cell differentiation"/>
    <property type="evidence" value="ECO:0007669"/>
    <property type="project" value="UniProtKB-KW"/>
</dbReference>
<dbReference type="GO" id="GO:0005737">
    <property type="term" value="C:cytoplasm"/>
    <property type="evidence" value="ECO:0007669"/>
    <property type="project" value="UniProtKB-SubCell"/>
</dbReference>
<keyword evidence="4" id="KW-0963">Cytoplasm</keyword>
<evidence type="ECO:0000256" key="14">
    <source>
        <dbReference type="SAM" id="MobiDB-lite"/>
    </source>
</evidence>
<organism evidence="16 17">
    <name type="scientific">Xenopus laevis</name>
    <name type="common">African clawed frog</name>
    <dbReference type="NCBI Taxonomy" id="8355"/>
    <lineage>
        <taxon>Eukaryota</taxon>
        <taxon>Metazoa</taxon>
        <taxon>Chordata</taxon>
        <taxon>Craniata</taxon>
        <taxon>Vertebrata</taxon>
        <taxon>Euteleostomi</taxon>
        <taxon>Amphibia</taxon>
        <taxon>Batrachia</taxon>
        <taxon>Anura</taxon>
        <taxon>Pipoidea</taxon>
        <taxon>Pipidae</taxon>
        <taxon>Xenopodinae</taxon>
        <taxon>Xenopus</taxon>
        <taxon>Xenopus</taxon>
    </lineage>
</organism>
<evidence type="ECO:0000313" key="18">
    <source>
        <dbReference type="Xenbase" id="XB-GENE-17345554"/>
    </source>
</evidence>
<dbReference type="PANTHER" id="PTHR23351:SF14">
    <property type="entry name" value="BASIC LEUCINE ZIPPER TRANSCRIPTIONAL FACTOR ATF-LIKE"/>
    <property type="match status" value="1"/>
</dbReference>
<feature type="domain" description="BZIP" evidence="15">
    <location>
        <begin position="92"/>
        <end position="155"/>
    </location>
</feature>
<evidence type="ECO:0000259" key="15">
    <source>
        <dbReference type="PROSITE" id="PS50217"/>
    </source>
</evidence>
<evidence type="ECO:0000256" key="7">
    <source>
        <dbReference type="ARBA" id="ARBA00023015"/>
    </source>
</evidence>
<evidence type="ECO:0000256" key="1">
    <source>
        <dbReference type="ARBA" id="ARBA00004496"/>
    </source>
</evidence>
<keyword evidence="10" id="KW-0804">Transcription</keyword>
<dbReference type="GO" id="GO:0000978">
    <property type="term" value="F:RNA polymerase II cis-regulatory region sequence-specific DNA binding"/>
    <property type="evidence" value="ECO:0007669"/>
    <property type="project" value="TreeGrafter"/>
</dbReference>
<dbReference type="Proteomes" id="UP000186698">
    <property type="component" value="Chromosome 8S"/>
</dbReference>
<evidence type="ECO:0000256" key="8">
    <source>
        <dbReference type="ARBA" id="ARBA00023125"/>
    </source>
</evidence>
<dbReference type="InterPro" id="IPR000837">
    <property type="entry name" value="AP-1"/>
</dbReference>
<evidence type="ECO:0000313" key="17">
    <source>
        <dbReference type="RefSeq" id="XP_018087942.1"/>
    </source>
</evidence>
<evidence type="ECO:0000256" key="5">
    <source>
        <dbReference type="ARBA" id="ARBA00022491"/>
    </source>
</evidence>
<evidence type="ECO:0000256" key="11">
    <source>
        <dbReference type="ARBA" id="ARBA00023242"/>
    </source>
</evidence>
<dbReference type="PRINTS" id="PR00042">
    <property type="entry name" value="LEUZIPPRFOS"/>
</dbReference>
<dbReference type="KEGG" id="xla:108699837"/>
<keyword evidence="6" id="KW-0221">Differentiation</keyword>
<dbReference type="GO" id="GO:0000981">
    <property type="term" value="F:DNA-binding transcription factor activity, RNA polymerase II-specific"/>
    <property type="evidence" value="ECO:0007669"/>
    <property type="project" value="TreeGrafter"/>
</dbReference>
<gene>
    <name evidence="17 18" type="primary">batf.S</name>
</gene>
<evidence type="ECO:0000256" key="13">
    <source>
        <dbReference type="ARBA" id="ARBA00059911"/>
    </source>
</evidence>
<dbReference type="Gene3D" id="1.20.5.170">
    <property type="match status" value="1"/>
</dbReference>
<protein>
    <recommendedName>
        <fullName evidence="3">Basic leucine zipper transcriptional factor ATF-like</fullName>
    </recommendedName>
    <alternativeName>
        <fullName evidence="12">B-cell-activating transcription factor</fullName>
    </alternativeName>
</protein>
<keyword evidence="8" id="KW-0238">DNA-binding</keyword>
<dbReference type="AlphaFoldDB" id="A0A8J0TQF9"/>
<dbReference type="Pfam" id="PF00170">
    <property type="entry name" value="bZIP_1"/>
    <property type="match status" value="1"/>
</dbReference>
<evidence type="ECO:0000256" key="6">
    <source>
        <dbReference type="ARBA" id="ARBA00022782"/>
    </source>
</evidence>
<keyword evidence="16" id="KW-1185">Reference proteome</keyword>
<evidence type="ECO:0000256" key="12">
    <source>
        <dbReference type="ARBA" id="ARBA00029907"/>
    </source>
</evidence>
<dbReference type="InterPro" id="IPR004827">
    <property type="entry name" value="bZIP"/>
</dbReference>
<dbReference type="SMART" id="SM00338">
    <property type="entry name" value="BRLZ"/>
    <property type="match status" value="1"/>
</dbReference>
<feature type="region of interest" description="Disordered" evidence="14">
    <location>
        <begin position="1"/>
        <end position="117"/>
    </location>
</feature>
<keyword evidence="7" id="KW-0805">Transcription regulation</keyword>
<keyword evidence="11" id="KW-0539">Nucleus</keyword>
<reference evidence="17" key="1">
    <citation type="submission" date="2025-08" db="UniProtKB">
        <authorList>
            <consortium name="RefSeq"/>
        </authorList>
    </citation>
    <scope>IDENTIFICATION</scope>
    <source>
        <strain evidence="17">J_2021</strain>
        <tissue evidence="17">Erythrocytes</tissue>
    </source>
</reference>
<accession>A0A8J0TQF9</accession>
<dbReference type="PROSITE" id="PS00036">
    <property type="entry name" value="BZIP_BASIC"/>
    <property type="match status" value="1"/>
</dbReference>
<dbReference type="CTD" id="108699837"/>
<dbReference type="GeneID" id="108699837"/>
<dbReference type="SUPFAM" id="SSF57959">
    <property type="entry name" value="Leucine zipper domain"/>
    <property type="match status" value="1"/>
</dbReference>
<dbReference type="InterPro" id="IPR046347">
    <property type="entry name" value="bZIP_sf"/>
</dbReference>
<feature type="compositionally biased region" description="Basic and acidic residues" evidence="14">
    <location>
        <begin position="1"/>
        <end position="74"/>
    </location>
</feature>
<comment type="subcellular location">
    <subcellularLocation>
        <location evidence="1">Cytoplasm</location>
    </subcellularLocation>
</comment>
<evidence type="ECO:0000256" key="9">
    <source>
        <dbReference type="ARBA" id="ARBA00023159"/>
    </source>
</evidence>
<keyword evidence="5" id="KW-0678">Repressor</keyword>
<dbReference type="PANTHER" id="PTHR23351">
    <property type="entry name" value="FOS TRANSCRIPTION FACTOR-RELATED"/>
    <property type="match status" value="1"/>
</dbReference>
<comment type="function">
    <text evidence="13">AP-1 family transcription factor that controls the differentiation of lineage-specific cells in the immune system: specifically mediates the differentiation of T-helper 17 cells (Th17), follicular T-helper cells (TfH), CD8(+) dendritic cells and class-switch recombination (CSR) in B-cells.</text>
</comment>
<evidence type="ECO:0000256" key="10">
    <source>
        <dbReference type="ARBA" id="ARBA00023163"/>
    </source>
</evidence>
<dbReference type="FunFam" id="1.20.5.170:FF:000043">
    <property type="entry name" value="Basic leucine zipper transcriptional factor ATF-like"/>
    <property type="match status" value="1"/>
</dbReference>
<evidence type="ECO:0000256" key="3">
    <source>
        <dbReference type="ARBA" id="ARBA00019754"/>
    </source>
</evidence>
<dbReference type="OrthoDB" id="295274at2759"/>
<keyword evidence="9" id="KW-0010">Activator</keyword>
<dbReference type="GO" id="GO:0005634">
    <property type="term" value="C:nucleus"/>
    <property type="evidence" value="ECO:0007669"/>
    <property type="project" value="TreeGrafter"/>
</dbReference>
<name>A0A8J0TQF9_XENLA</name>
<sequence length="180" mass="20403">MVNDLARERQREKCKRDVNTAKEVQVLRKESAADKGSDSPEKRGKETKCREKSLTDRAASRGKGDMQQESDRNEQGYASSSSSSTKQDSSDDTKKIQRREKNRIAAQKSRHRQTQKADLLHIESENLERLNSVLRGEICGLREELKYLSCVLSTHQPVCVLGPTKPQAILPHVGSTRYQH</sequence>